<dbReference type="AlphaFoldDB" id="A0A3L6SY84"/>
<feature type="compositionally biased region" description="Basic residues" evidence="1">
    <location>
        <begin position="31"/>
        <end position="42"/>
    </location>
</feature>
<proteinExistence type="predicted"/>
<dbReference type="Proteomes" id="UP000275267">
    <property type="component" value="Unassembled WGS sequence"/>
</dbReference>
<feature type="region of interest" description="Disordered" evidence="1">
    <location>
        <begin position="16"/>
        <end position="65"/>
    </location>
</feature>
<comment type="caution">
    <text evidence="2">The sequence shown here is derived from an EMBL/GenBank/DDBJ whole genome shotgun (WGS) entry which is preliminary data.</text>
</comment>
<feature type="compositionally biased region" description="Polar residues" evidence="1">
    <location>
        <begin position="18"/>
        <end position="29"/>
    </location>
</feature>
<accession>A0A3L6SY84</accession>
<evidence type="ECO:0000313" key="3">
    <source>
        <dbReference type="Proteomes" id="UP000275267"/>
    </source>
</evidence>
<gene>
    <name evidence="2" type="ORF">C2845_PM05G37560</name>
</gene>
<sequence>MECEFIAPHIKEDLKTSRGLSTLQPRCNQRSTRKTPSRRSSKNSKTPSEVLGGLRYSATKSSGAC</sequence>
<evidence type="ECO:0000313" key="2">
    <source>
        <dbReference type="EMBL" id="RLN28741.1"/>
    </source>
</evidence>
<name>A0A3L6SY84_PANMI</name>
<reference evidence="3" key="1">
    <citation type="journal article" date="2019" name="Nat. Commun.">
        <title>The genome of broomcorn millet.</title>
        <authorList>
            <person name="Zou C."/>
            <person name="Miki D."/>
            <person name="Li D."/>
            <person name="Tang Q."/>
            <person name="Xiao L."/>
            <person name="Rajput S."/>
            <person name="Deng P."/>
            <person name="Jia W."/>
            <person name="Huang R."/>
            <person name="Zhang M."/>
            <person name="Sun Y."/>
            <person name="Hu J."/>
            <person name="Fu X."/>
            <person name="Schnable P.S."/>
            <person name="Li F."/>
            <person name="Zhang H."/>
            <person name="Feng B."/>
            <person name="Zhu X."/>
            <person name="Liu R."/>
            <person name="Schnable J.C."/>
            <person name="Zhu J.-K."/>
            <person name="Zhang H."/>
        </authorList>
    </citation>
    <scope>NUCLEOTIDE SEQUENCE [LARGE SCALE GENOMIC DNA]</scope>
</reference>
<protein>
    <submittedName>
        <fullName evidence="2">Uncharacterized protein</fullName>
    </submittedName>
</protein>
<organism evidence="2 3">
    <name type="scientific">Panicum miliaceum</name>
    <name type="common">Proso millet</name>
    <name type="synonym">Broomcorn millet</name>
    <dbReference type="NCBI Taxonomy" id="4540"/>
    <lineage>
        <taxon>Eukaryota</taxon>
        <taxon>Viridiplantae</taxon>
        <taxon>Streptophyta</taxon>
        <taxon>Embryophyta</taxon>
        <taxon>Tracheophyta</taxon>
        <taxon>Spermatophyta</taxon>
        <taxon>Magnoliopsida</taxon>
        <taxon>Liliopsida</taxon>
        <taxon>Poales</taxon>
        <taxon>Poaceae</taxon>
        <taxon>PACMAD clade</taxon>
        <taxon>Panicoideae</taxon>
        <taxon>Panicodae</taxon>
        <taxon>Paniceae</taxon>
        <taxon>Panicinae</taxon>
        <taxon>Panicum</taxon>
        <taxon>Panicum sect. Panicum</taxon>
    </lineage>
</organism>
<evidence type="ECO:0000256" key="1">
    <source>
        <dbReference type="SAM" id="MobiDB-lite"/>
    </source>
</evidence>
<keyword evidence="3" id="KW-1185">Reference proteome</keyword>
<dbReference type="EMBL" id="PQIB02000003">
    <property type="protein sequence ID" value="RLN28741.1"/>
    <property type="molecule type" value="Genomic_DNA"/>
</dbReference>